<feature type="transmembrane region" description="Helical" evidence="2">
    <location>
        <begin position="62"/>
        <end position="80"/>
    </location>
</feature>
<reference evidence="3 4" key="1">
    <citation type="submission" date="2021-05" db="EMBL/GenBank/DDBJ databases">
        <title>Genome Assembly of Synthetic Allotetraploid Brassica napus Reveals Homoeologous Exchanges between Subgenomes.</title>
        <authorList>
            <person name="Davis J.T."/>
        </authorList>
    </citation>
    <scope>NUCLEOTIDE SEQUENCE [LARGE SCALE GENOMIC DNA]</scope>
    <source>
        <strain evidence="4">cv. Da-Ae</strain>
        <tissue evidence="3">Seedling</tissue>
    </source>
</reference>
<feature type="non-terminal residue" evidence="3">
    <location>
        <position position="1"/>
    </location>
</feature>
<keyword evidence="2" id="KW-0472">Membrane</keyword>
<name>A0ABQ8EEE7_BRANA</name>
<feature type="compositionally biased region" description="Basic and acidic residues" evidence="1">
    <location>
        <begin position="155"/>
        <end position="176"/>
    </location>
</feature>
<evidence type="ECO:0008006" key="5">
    <source>
        <dbReference type="Google" id="ProtNLM"/>
    </source>
</evidence>
<accession>A0ABQ8EEE7</accession>
<sequence>NKHSIVYSHTHTLEPSSMSTDWGTVIVAVSLFILLSPGLLFQIPARTRVMEFGNMSTSGIAILVHAVIYFCIFTILVVAIQNRSTGVDVEINGEDQNGVNGEEDESVNSYGFSIGYRSLPLGCFRVLRREVPERGLRKGQLQREPEPNPPLVAVKSEKGYAFRKGPEETEEKLERR</sequence>
<gene>
    <name evidence="3" type="ORF">HID58_007259</name>
</gene>
<dbReference type="InterPro" id="IPR021775">
    <property type="entry name" value="DUF3339"/>
</dbReference>
<feature type="transmembrane region" description="Helical" evidence="2">
    <location>
        <begin position="22"/>
        <end position="41"/>
    </location>
</feature>
<evidence type="ECO:0000256" key="1">
    <source>
        <dbReference type="SAM" id="MobiDB-lite"/>
    </source>
</evidence>
<keyword evidence="4" id="KW-1185">Reference proteome</keyword>
<keyword evidence="2" id="KW-0812">Transmembrane</keyword>
<comment type="caution">
    <text evidence="3">The sequence shown here is derived from an EMBL/GenBank/DDBJ whole genome shotgun (WGS) entry which is preliminary data.</text>
</comment>
<proteinExistence type="predicted"/>
<dbReference type="PANTHER" id="PTHR33128">
    <property type="entry name" value="OS05G0103400 PROTEIN"/>
    <property type="match status" value="1"/>
</dbReference>
<evidence type="ECO:0000256" key="2">
    <source>
        <dbReference type="SAM" id="Phobius"/>
    </source>
</evidence>
<feature type="compositionally biased region" description="Basic and acidic residues" evidence="1">
    <location>
        <begin position="135"/>
        <end position="146"/>
    </location>
</feature>
<evidence type="ECO:0000313" key="4">
    <source>
        <dbReference type="Proteomes" id="UP000824890"/>
    </source>
</evidence>
<evidence type="ECO:0000313" key="3">
    <source>
        <dbReference type="EMBL" id="KAH0939798.1"/>
    </source>
</evidence>
<dbReference type="EMBL" id="JAGKQM010000002">
    <property type="protein sequence ID" value="KAH0939798.1"/>
    <property type="molecule type" value="Genomic_DNA"/>
</dbReference>
<dbReference type="Pfam" id="PF11820">
    <property type="entry name" value="DUF3339"/>
    <property type="match status" value="1"/>
</dbReference>
<organism evidence="3 4">
    <name type="scientific">Brassica napus</name>
    <name type="common">Rape</name>
    <dbReference type="NCBI Taxonomy" id="3708"/>
    <lineage>
        <taxon>Eukaryota</taxon>
        <taxon>Viridiplantae</taxon>
        <taxon>Streptophyta</taxon>
        <taxon>Embryophyta</taxon>
        <taxon>Tracheophyta</taxon>
        <taxon>Spermatophyta</taxon>
        <taxon>Magnoliopsida</taxon>
        <taxon>eudicotyledons</taxon>
        <taxon>Gunneridae</taxon>
        <taxon>Pentapetalae</taxon>
        <taxon>rosids</taxon>
        <taxon>malvids</taxon>
        <taxon>Brassicales</taxon>
        <taxon>Brassicaceae</taxon>
        <taxon>Brassiceae</taxon>
        <taxon>Brassica</taxon>
    </lineage>
</organism>
<dbReference type="Proteomes" id="UP000824890">
    <property type="component" value="Unassembled WGS sequence"/>
</dbReference>
<protein>
    <recommendedName>
        <fullName evidence="5">Transmembrane protein</fullName>
    </recommendedName>
</protein>
<dbReference type="PANTHER" id="PTHR33128:SF47">
    <property type="entry name" value="GPI-ANCHORED-LIKE PROTEIN (DUF 3339)"/>
    <property type="match status" value="1"/>
</dbReference>
<feature type="region of interest" description="Disordered" evidence="1">
    <location>
        <begin position="135"/>
        <end position="176"/>
    </location>
</feature>
<keyword evidence="2" id="KW-1133">Transmembrane helix</keyword>